<evidence type="ECO:0000256" key="4">
    <source>
        <dbReference type="ARBA" id="ARBA00022989"/>
    </source>
</evidence>
<gene>
    <name evidence="7" type="ORF">GO988_12970</name>
</gene>
<keyword evidence="2" id="KW-1003">Cell membrane</keyword>
<keyword evidence="8" id="KW-1185">Reference proteome</keyword>
<feature type="transmembrane region" description="Helical" evidence="6">
    <location>
        <begin position="163"/>
        <end position="184"/>
    </location>
</feature>
<dbReference type="Proteomes" id="UP000441336">
    <property type="component" value="Unassembled WGS sequence"/>
</dbReference>
<accession>A0A7K1TFQ7</accession>
<evidence type="ECO:0000256" key="3">
    <source>
        <dbReference type="ARBA" id="ARBA00022692"/>
    </source>
</evidence>
<proteinExistence type="predicted"/>
<dbReference type="EMBL" id="WQKZ01000003">
    <property type="protein sequence ID" value="MVN77240.1"/>
    <property type="molecule type" value="Genomic_DNA"/>
</dbReference>
<comment type="subcellular location">
    <subcellularLocation>
        <location evidence="1">Cell membrane</location>
        <topology evidence="1">Multi-pass membrane protein</topology>
    </subcellularLocation>
</comment>
<comment type="caution">
    <text evidence="7">The sequence shown here is derived from an EMBL/GenBank/DDBJ whole genome shotgun (WGS) entry which is preliminary data.</text>
</comment>
<dbReference type="GO" id="GO:0005886">
    <property type="term" value="C:plasma membrane"/>
    <property type="evidence" value="ECO:0007669"/>
    <property type="project" value="UniProtKB-SubCell"/>
</dbReference>
<keyword evidence="4 6" id="KW-1133">Transmembrane helix</keyword>
<evidence type="ECO:0008006" key="9">
    <source>
        <dbReference type="Google" id="ProtNLM"/>
    </source>
</evidence>
<evidence type="ECO:0000256" key="2">
    <source>
        <dbReference type="ARBA" id="ARBA00022475"/>
    </source>
</evidence>
<evidence type="ECO:0000256" key="1">
    <source>
        <dbReference type="ARBA" id="ARBA00004651"/>
    </source>
</evidence>
<sequence>MSTASRLISGSAASWAQIAVTMISQMALVPIYLSHWSVVTYGIWLAIQALVSIASTLDFGHQEFLGYEFLRIGRDNRPELSKYLWSGASVGLLISLGQLALLIGFLATGILPSLLGKADSMDPALIREAGLVLVLQGIAWLLSTSITGLVFRALAPFGYYPRMAWWNLCSSIVSGLAPVVAVVLGADLLLAGWVMAITTVVLSIPIYIDLFRLLRREQIPFCKPSAKLGAHNFLHSLAVSGKWLLENARQQGVRVVLAPLAGAAGLTAFSTMRTGANVALQGLNTVVNPLMPELMRFLHQRDQTKIESAFGTVWFVLVAVLAPAVVLVQAFVEPLYLLWTRGRVPFNPLLFASLSLSVLVYAVAQPGIAVVKGNNLLKPQLLLSTIAALLVVGGVYVLVPRFGILGAGMALVAAEVAAAFGYRRVALRWLQQHELQWPKRHFLIASTSVGIAALAMGALVVFPQAKWLVLSLAMLLLLGNLWRYWQALPTLATQHAIRIMSGLPGIKQVYQLGKF</sequence>
<keyword evidence="5 6" id="KW-0472">Membrane</keyword>
<evidence type="ECO:0000256" key="5">
    <source>
        <dbReference type="ARBA" id="ARBA00023136"/>
    </source>
</evidence>
<name>A0A7K1TFQ7_9BACT</name>
<feature type="transmembrane region" description="Helical" evidence="6">
    <location>
        <begin position="344"/>
        <end position="364"/>
    </location>
</feature>
<feature type="transmembrane region" description="Helical" evidence="6">
    <location>
        <begin position="404"/>
        <end position="422"/>
    </location>
</feature>
<feature type="transmembrane region" description="Helical" evidence="6">
    <location>
        <begin position="190"/>
        <end position="208"/>
    </location>
</feature>
<evidence type="ECO:0000313" key="7">
    <source>
        <dbReference type="EMBL" id="MVN77240.1"/>
    </source>
</evidence>
<dbReference type="AlphaFoldDB" id="A0A7K1TFQ7"/>
<reference evidence="7 8" key="1">
    <citation type="submission" date="2019-12" db="EMBL/GenBank/DDBJ databases">
        <title>Hymenobacter sp. HMF4947 Genome sequencing and assembly.</title>
        <authorList>
            <person name="Kang H."/>
            <person name="Cha I."/>
            <person name="Kim H."/>
            <person name="Joh K."/>
        </authorList>
    </citation>
    <scope>NUCLEOTIDE SEQUENCE [LARGE SCALE GENOMIC DNA]</scope>
    <source>
        <strain evidence="7 8">HMF4947</strain>
    </source>
</reference>
<feature type="transmembrane region" description="Helical" evidence="6">
    <location>
        <begin position="12"/>
        <end position="33"/>
    </location>
</feature>
<feature type="transmembrane region" description="Helical" evidence="6">
    <location>
        <begin position="82"/>
        <end position="111"/>
    </location>
</feature>
<feature type="transmembrane region" description="Helical" evidence="6">
    <location>
        <begin position="309"/>
        <end position="332"/>
    </location>
</feature>
<evidence type="ECO:0000313" key="8">
    <source>
        <dbReference type="Proteomes" id="UP000441336"/>
    </source>
</evidence>
<evidence type="ECO:0000256" key="6">
    <source>
        <dbReference type="SAM" id="Phobius"/>
    </source>
</evidence>
<dbReference type="PANTHER" id="PTHR30250">
    <property type="entry name" value="PST FAMILY PREDICTED COLANIC ACID TRANSPORTER"/>
    <property type="match status" value="1"/>
</dbReference>
<organism evidence="7 8">
    <name type="scientific">Hymenobacter ginkgonis</name>
    <dbReference type="NCBI Taxonomy" id="2682976"/>
    <lineage>
        <taxon>Bacteria</taxon>
        <taxon>Pseudomonadati</taxon>
        <taxon>Bacteroidota</taxon>
        <taxon>Cytophagia</taxon>
        <taxon>Cytophagales</taxon>
        <taxon>Hymenobacteraceae</taxon>
        <taxon>Hymenobacter</taxon>
    </lineage>
</organism>
<dbReference type="InterPro" id="IPR050833">
    <property type="entry name" value="Poly_Biosynth_Transport"/>
</dbReference>
<feature type="transmembrane region" description="Helical" evidence="6">
    <location>
        <begin position="131"/>
        <end position="151"/>
    </location>
</feature>
<protein>
    <recommendedName>
        <fullName evidence="9">Polysaccharide biosynthesis protein C-terminal domain-containing protein</fullName>
    </recommendedName>
</protein>
<feature type="transmembrane region" description="Helical" evidence="6">
    <location>
        <begin position="467"/>
        <end position="485"/>
    </location>
</feature>
<dbReference type="PANTHER" id="PTHR30250:SF11">
    <property type="entry name" value="O-ANTIGEN TRANSPORTER-RELATED"/>
    <property type="match status" value="1"/>
</dbReference>
<feature type="transmembrane region" description="Helical" evidence="6">
    <location>
        <begin position="442"/>
        <end position="461"/>
    </location>
</feature>
<feature type="transmembrane region" description="Helical" evidence="6">
    <location>
        <begin position="376"/>
        <end position="398"/>
    </location>
</feature>
<keyword evidence="3 6" id="KW-0812">Transmembrane</keyword>
<feature type="transmembrane region" description="Helical" evidence="6">
    <location>
        <begin position="39"/>
        <end position="61"/>
    </location>
</feature>